<feature type="transmembrane region" description="Helical" evidence="1">
    <location>
        <begin position="16"/>
        <end position="36"/>
    </location>
</feature>
<protein>
    <submittedName>
        <fullName evidence="3">DUF1648 domain-containing protein</fullName>
    </submittedName>
</protein>
<dbReference type="GeneID" id="66536360"/>
<feature type="transmembrane region" description="Helical" evidence="1">
    <location>
        <begin position="100"/>
        <end position="121"/>
    </location>
</feature>
<keyword evidence="1" id="KW-0812">Transmembrane</keyword>
<evidence type="ECO:0000259" key="2">
    <source>
        <dbReference type="Pfam" id="PF07853"/>
    </source>
</evidence>
<dbReference type="OrthoDB" id="9808690at2"/>
<dbReference type="Pfam" id="PF07853">
    <property type="entry name" value="DUF1648"/>
    <property type="match status" value="1"/>
</dbReference>
<gene>
    <name evidence="3" type="ORF">CNY62_11205</name>
</gene>
<proteinExistence type="predicted"/>
<dbReference type="STRING" id="2756.BFR44_04860"/>
<evidence type="ECO:0000313" key="4">
    <source>
        <dbReference type="Proteomes" id="UP000243591"/>
    </source>
</evidence>
<dbReference type="KEGG" id="bths:CNY62_11205"/>
<dbReference type="RefSeq" id="WP_029092528.1">
    <property type="nucleotide sequence ID" value="NZ_CBCPHX010000001.1"/>
</dbReference>
<dbReference type="InterPro" id="IPR012867">
    <property type="entry name" value="DUF1648"/>
</dbReference>
<feature type="domain" description="DUF1648" evidence="2">
    <location>
        <begin position="24"/>
        <end position="69"/>
    </location>
</feature>
<feature type="transmembrane region" description="Helical" evidence="1">
    <location>
        <begin position="133"/>
        <end position="159"/>
    </location>
</feature>
<organism evidence="3 4">
    <name type="scientific">Brochothrix thermosphacta</name>
    <name type="common">Microbacterium thermosphactum</name>
    <dbReference type="NCBI Taxonomy" id="2756"/>
    <lineage>
        <taxon>Bacteria</taxon>
        <taxon>Bacillati</taxon>
        <taxon>Bacillota</taxon>
        <taxon>Bacilli</taxon>
        <taxon>Bacillales</taxon>
        <taxon>Listeriaceae</taxon>
        <taxon>Brochothrix</taxon>
    </lineage>
</organism>
<dbReference type="Proteomes" id="UP000243591">
    <property type="component" value="Chromosome"/>
</dbReference>
<accession>A0A1D2KRY7</accession>
<reference evidence="3 4" key="1">
    <citation type="submission" date="2017-09" db="EMBL/GenBank/DDBJ databases">
        <title>Complete Genome Sequences of Two Strains of the Meat Spoilage Bacterium Brochothrix thermosphacta Isolated from Ground Chicken.</title>
        <authorList>
            <person name="Paoli G.C."/>
            <person name="Wijey C."/>
            <person name="Chen C.-Y."/>
            <person name="Nguyen L."/>
            <person name="Yan X."/>
            <person name="Irwin P.L."/>
        </authorList>
    </citation>
    <scope>NUCLEOTIDE SEQUENCE [LARGE SCALE GENOMIC DNA]</scope>
    <source>
        <strain evidence="3 4">BI</strain>
    </source>
</reference>
<name>A0A1D2KRY7_BROTH</name>
<sequence>MKEKTESYQRTPLQQWCTWISLAITAATAFYVAFMYQQLPQVVPMHFNFSGEIDGWGGKGSVWFLPAISLFMWVLLFILSDRPELHNYYYLREENKTAQYRFSCSLLAVTNLFISVVFALLSLDVMNRALGDVYPLLFQSIIIVVILGILAMIAALVSLRRFKPKKQ</sequence>
<keyword evidence="1" id="KW-0472">Membrane</keyword>
<evidence type="ECO:0000256" key="1">
    <source>
        <dbReference type="SAM" id="Phobius"/>
    </source>
</evidence>
<keyword evidence="1" id="KW-1133">Transmembrane helix</keyword>
<dbReference type="EMBL" id="CP023483">
    <property type="protein sequence ID" value="ATF26876.1"/>
    <property type="molecule type" value="Genomic_DNA"/>
</dbReference>
<evidence type="ECO:0000313" key="3">
    <source>
        <dbReference type="EMBL" id="ATF26876.1"/>
    </source>
</evidence>
<feature type="transmembrane region" description="Helical" evidence="1">
    <location>
        <begin position="56"/>
        <end position="79"/>
    </location>
</feature>
<dbReference type="AlphaFoldDB" id="A0A1D2KRY7"/>
<keyword evidence="4" id="KW-1185">Reference proteome</keyword>